<dbReference type="WBParaSite" id="jg12707">
    <property type="protein sequence ID" value="jg12707"/>
    <property type="gene ID" value="jg12707"/>
</dbReference>
<accession>A0A915CVM3</accession>
<dbReference type="Pfam" id="PF25060">
    <property type="entry name" value="ARM_TT21_2nd"/>
    <property type="match status" value="1"/>
</dbReference>
<evidence type="ECO:0000313" key="7">
    <source>
        <dbReference type="Proteomes" id="UP000887574"/>
    </source>
</evidence>
<feature type="domain" description="Tetratricopeptide repeat protein 21A/21B second ARM" evidence="5">
    <location>
        <begin position="2"/>
        <end position="103"/>
    </location>
</feature>
<dbReference type="InterPro" id="IPR056832">
    <property type="entry name" value="ARM_TT21_2nd"/>
</dbReference>
<dbReference type="Proteomes" id="UP000887574">
    <property type="component" value="Unplaced"/>
</dbReference>
<feature type="repeat" description="TPR" evidence="4">
    <location>
        <begin position="283"/>
        <end position="316"/>
    </location>
</feature>
<dbReference type="InterPro" id="IPR011990">
    <property type="entry name" value="TPR-like_helical_dom_sf"/>
</dbReference>
<dbReference type="GO" id="GO:0035721">
    <property type="term" value="P:intraciliary retrograde transport"/>
    <property type="evidence" value="ECO:0007669"/>
    <property type="project" value="TreeGrafter"/>
</dbReference>
<protein>
    <submittedName>
        <fullName evidence="8">Tetratricopeptide repeat-like domain-containing protein</fullName>
    </submittedName>
</protein>
<dbReference type="GO" id="GO:0005929">
    <property type="term" value="C:cilium"/>
    <property type="evidence" value="ECO:0007669"/>
    <property type="project" value="GOC"/>
</dbReference>
<dbReference type="Pfam" id="PF13181">
    <property type="entry name" value="TPR_8"/>
    <property type="match status" value="1"/>
</dbReference>
<evidence type="ECO:0000256" key="2">
    <source>
        <dbReference type="ARBA" id="ARBA00022737"/>
    </source>
</evidence>
<dbReference type="Pfam" id="PF25068">
    <property type="entry name" value="ARM_TT21_4th"/>
    <property type="match status" value="1"/>
</dbReference>
<dbReference type="GO" id="GO:0061512">
    <property type="term" value="P:protein localization to cilium"/>
    <property type="evidence" value="ECO:0007669"/>
    <property type="project" value="TreeGrafter"/>
</dbReference>
<comment type="similarity">
    <text evidence="1">Belongs to the TTC21 family.</text>
</comment>
<keyword evidence="7" id="KW-1185">Reference proteome</keyword>
<name>A0A915CVM3_9BILA</name>
<keyword evidence="3 4" id="KW-0802">TPR repeat</keyword>
<feature type="domain" description="Tetratricopeptide repeat protein 21A/21B fourth ARM" evidence="6">
    <location>
        <begin position="319"/>
        <end position="380"/>
    </location>
</feature>
<evidence type="ECO:0000256" key="4">
    <source>
        <dbReference type="PROSITE-ProRule" id="PRU00339"/>
    </source>
</evidence>
<dbReference type="Pfam" id="PF25058">
    <property type="entry name" value="ARM_TT21"/>
    <property type="match status" value="1"/>
</dbReference>
<dbReference type="PROSITE" id="PS50005">
    <property type="entry name" value="TPR"/>
    <property type="match status" value="1"/>
</dbReference>
<dbReference type="PANTHER" id="PTHR14699:SF0">
    <property type="entry name" value="TETRATRICOPEPTIDE REPEAT PROTEIN 21 HOMOLOG"/>
    <property type="match status" value="1"/>
</dbReference>
<evidence type="ECO:0000256" key="3">
    <source>
        <dbReference type="ARBA" id="ARBA00022803"/>
    </source>
</evidence>
<dbReference type="SMART" id="SM00028">
    <property type="entry name" value="TPR"/>
    <property type="match status" value="3"/>
</dbReference>
<dbReference type="SUPFAM" id="SSF48452">
    <property type="entry name" value="TPR-like"/>
    <property type="match status" value="1"/>
</dbReference>
<dbReference type="GO" id="GO:0030991">
    <property type="term" value="C:intraciliary transport particle A"/>
    <property type="evidence" value="ECO:0007669"/>
    <property type="project" value="TreeGrafter"/>
</dbReference>
<evidence type="ECO:0000256" key="1">
    <source>
        <dbReference type="ARBA" id="ARBA00010935"/>
    </source>
</evidence>
<dbReference type="PANTHER" id="PTHR14699">
    <property type="entry name" value="STI2 PROTEIN-RELATED"/>
    <property type="match status" value="1"/>
</dbReference>
<evidence type="ECO:0000259" key="5">
    <source>
        <dbReference type="Pfam" id="PF25060"/>
    </source>
</evidence>
<dbReference type="InterPro" id="IPR040364">
    <property type="entry name" value="TTC21A/TTC21B"/>
</dbReference>
<evidence type="ECO:0000259" key="6">
    <source>
        <dbReference type="Pfam" id="PF25068"/>
    </source>
</evidence>
<sequence length="382" mass="43761">MRQAVDLHFSIIQRIPYGLDYIEAMDVTFLVEITQKLFEEIERILVFVYENCPGLSKPLYLLSKAKYLSNDDTAEALLRSCIEKNTGVAEAYLLLAQIYVQKHNLDEAAKLLDVGLGFNFKVREHPFYYLTKARLDKRAARVESSINLLRTALDLPIFSGRTIVKDGSKFDVTESDRIAIYLELIDSLQLINHIEEADATMAMAVETYSGKPEEQQLLLMNAQLQLRRGNVDGALATLQSVQPDQPNYQSARIKMAQIYLEEKHDKHKFASCYREILDKDPSPIAYELLGDAYISIQEPTLAIEAYETAMRRAPKNYQLAEKIGNAYVKCHLYSKAITFYEAAMKSGRQNLLRIRFAEQLFQMGNYEKCKKVLREVLDEEPT</sequence>
<dbReference type="InterPro" id="IPR056836">
    <property type="entry name" value="ARM_TT21_4th"/>
</dbReference>
<dbReference type="AlphaFoldDB" id="A0A915CVM3"/>
<dbReference type="InterPro" id="IPR019734">
    <property type="entry name" value="TPR_rpt"/>
</dbReference>
<organism evidence="7 8">
    <name type="scientific">Ditylenchus dipsaci</name>
    <dbReference type="NCBI Taxonomy" id="166011"/>
    <lineage>
        <taxon>Eukaryota</taxon>
        <taxon>Metazoa</taxon>
        <taxon>Ecdysozoa</taxon>
        <taxon>Nematoda</taxon>
        <taxon>Chromadorea</taxon>
        <taxon>Rhabditida</taxon>
        <taxon>Tylenchina</taxon>
        <taxon>Tylenchomorpha</taxon>
        <taxon>Sphaerularioidea</taxon>
        <taxon>Anguinidae</taxon>
        <taxon>Anguininae</taxon>
        <taxon>Ditylenchus</taxon>
    </lineage>
</organism>
<reference evidence="8" key="1">
    <citation type="submission" date="2022-11" db="UniProtKB">
        <authorList>
            <consortium name="WormBaseParasite"/>
        </authorList>
    </citation>
    <scope>IDENTIFICATION</scope>
</reference>
<keyword evidence="2" id="KW-0677">Repeat</keyword>
<evidence type="ECO:0000313" key="8">
    <source>
        <dbReference type="WBParaSite" id="jg12707"/>
    </source>
</evidence>
<dbReference type="Gene3D" id="1.25.40.10">
    <property type="entry name" value="Tetratricopeptide repeat domain"/>
    <property type="match status" value="2"/>
</dbReference>
<proteinExistence type="inferred from homology"/>